<evidence type="ECO:0000313" key="2">
    <source>
        <dbReference type="EMBL" id="KKL70694.1"/>
    </source>
</evidence>
<feature type="non-terminal residue" evidence="2">
    <location>
        <position position="1"/>
    </location>
</feature>
<protein>
    <recommendedName>
        <fullName evidence="1">Diphthamide synthase domain-containing protein</fullName>
    </recommendedName>
</protein>
<name>A0A0F9E9N3_9ZZZZ</name>
<evidence type="ECO:0000259" key="1">
    <source>
        <dbReference type="Pfam" id="PF01902"/>
    </source>
</evidence>
<feature type="domain" description="Diphthamide synthase" evidence="1">
    <location>
        <begin position="2"/>
        <end position="48"/>
    </location>
</feature>
<reference evidence="2" key="1">
    <citation type="journal article" date="2015" name="Nature">
        <title>Complex archaea that bridge the gap between prokaryotes and eukaryotes.</title>
        <authorList>
            <person name="Spang A."/>
            <person name="Saw J.H."/>
            <person name="Jorgensen S.L."/>
            <person name="Zaremba-Niedzwiedzka K."/>
            <person name="Martijn J."/>
            <person name="Lind A.E."/>
            <person name="van Eijk R."/>
            <person name="Schleper C."/>
            <person name="Guy L."/>
            <person name="Ettema T.J."/>
        </authorList>
    </citation>
    <scope>NUCLEOTIDE SEQUENCE</scope>
</reference>
<accession>A0A0F9E9N3</accession>
<dbReference type="SUPFAM" id="SSF52402">
    <property type="entry name" value="Adenine nucleotide alpha hydrolases-like"/>
    <property type="match status" value="1"/>
</dbReference>
<organism evidence="2">
    <name type="scientific">marine sediment metagenome</name>
    <dbReference type="NCBI Taxonomy" id="412755"/>
    <lineage>
        <taxon>unclassified sequences</taxon>
        <taxon>metagenomes</taxon>
        <taxon>ecological metagenomes</taxon>
    </lineage>
</organism>
<dbReference type="EMBL" id="LAZR01025823">
    <property type="protein sequence ID" value="KKL70694.1"/>
    <property type="molecule type" value="Genomic_DNA"/>
</dbReference>
<sequence length="57" mass="6657">SKKYGFNLSFEGGEAETFVTDCPLFSYPIKIVKSKKIWDGYRGRFEILDAELDYRAR</sequence>
<gene>
    <name evidence="2" type="ORF">LCGC14_2102370</name>
</gene>
<comment type="caution">
    <text evidence="2">The sequence shown here is derived from an EMBL/GenBank/DDBJ whole genome shotgun (WGS) entry which is preliminary data.</text>
</comment>
<dbReference type="Pfam" id="PF01902">
    <property type="entry name" value="Diphthami_syn_2"/>
    <property type="match status" value="1"/>
</dbReference>
<dbReference type="InterPro" id="IPR002761">
    <property type="entry name" value="Diphthami_syn_dom"/>
</dbReference>
<proteinExistence type="predicted"/>
<dbReference type="AlphaFoldDB" id="A0A0F9E9N3"/>
<dbReference type="Gene3D" id="3.90.1490.10">
    <property type="entry name" value="putative n-type atp pyrophosphatase, domain 2"/>
    <property type="match status" value="1"/>
</dbReference>